<dbReference type="CDD" id="cd02440">
    <property type="entry name" value="AdoMet_MTases"/>
    <property type="match status" value="1"/>
</dbReference>
<accession>A0A918MB92</accession>
<keyword evidence="3" id="KW-1185">Reference proteome</keyword>
<dbReference type="Gene3D" id="3.40.50.150">
    <property type="entry name" value="Vaccinia Virus protein VP39"/>
    <property type="match status" value="1"/>
</dbReference>
<comment type="caution">
    <text evidence="2">The sequence shown here is derived from an EMBL/GenBank/DDBJ whole genome shotgun (WGS) entry which is preliminary data.</text>
</comment>
<dbReference type="Proteomes" id="UP000618795">
    <property type="component" value="Unassembled WGS sequence"/>
</dbReference>
<dbReference type="InterPro" id="IPR029063">
    <property type="entry name" value="SAM-dependent_MTases_sf"/>
</dbReference>
<evidence type="ECO:0000313" key="3">
    <source>
        <dbReference type="Proteomes" id="UP000618795"/>
    </source>
</evidence>
<reference evidence="2" key="1">
    <citation type="journal article" date="2014" name="Int. J. Syst. Evol. Microbiol.">
        <title>Complete genome sequence of Corynebacterium casei LMG S-19264T (=DSM 44701T), isolated from a smear-ripened cheese.</title>
        <authorList>
            <consortium name="US DOE Joint Genome Institute (JGI-PGF)"/>
            <person name="Walter F."/>
            <person name="Albersmeier A."/>
            <person name="Kalinowski J."/>
            <person name="Ruckert C."/>
        </authorList>
    </citation>
    <scope>NUCLEOTIDE SEQUENCE</scope>
    <source>
        <strain evidence="2">JCM 4369</strain>
    </source>
</reference>
<dbReference type="Pfam" id="PF13649">
    <property type="entry name" value="Methyltransf_25"/>
    <property type="match status" value="1"/>
</dbReference>
<proteinExistence type="predicted"/>
<reference evidence="2" key="2">
    <citation type="submission" date="2020-09" db="EMBL/GenBank/DDBJ databases">
        <authorList>
            <person name="Sun Q."/>
            <person name="Ohkuma M."/>
        </authorList>
    </citation>
    <scope>NUCLEOTIDE SEQUENCE</scope>
    <source>
        <strain evidence="2">JCM 4369</strain>
    </source>
</reference>
<feature type="domain" description="Methyltransferase" evidence="1">
    <location>
        <begin position="72"/>
        <end position="168"/>
    </location>
</feature>
<dbReference type="InterPro" id="IPR041698">
    <property type="entry name" value="Methyltransf_25"/>
</dbReference>
<dbReference type="EMBL" id="BMTD01000004">
    <property type="protein sequence ID" value="GGU90833.1"/>
    <property type="molecule type" value="Genomic_DNA"/>
</dbReference>
<gene>
    <name evidence="2" type="ORF">GCM10010260_26770</name>
</gene>
<organism evidence="2 3">
    <name type="scientific">Streptomyces filipinensis</name>
    <dbReference type="NCBI Taxonomy" id="66887"/>
    <lineage>
        <taxon>Bacteria</taxon>
        <taxon>Bacillati</taxon>
        <taxon>Actinomycetota</taxon>
        <taxon>Actinomycetes</taxon>
        <taxon>Kitasatosporales</taxon>
        <taxon>Streptomycetaceae</taxon>
        <taxon>Streptomyces</taxon>
    </lineage>
</organism>
<sequence length="234" mass="24945">MQRLSSRFGLPQSKAGAWALAGVSAAAAAAAWWASDSAPYPYAQRWILDLPLPFLTQERLNGLLRPQPGLRVLEIGPGTGLQALEVAPQLGPDGTLEIVDVQQEMLDHVMRRAADRGIGNIVPTLADARHLPYESASFDAAYLVTALGEIPDFPAALQELRRVLKPTGRLVVGEFFDRHQVRPAALAHHANAAGLHVTRQIGTVMAYYALLEPCASAGGGQLPQVPASAAAVPR</sequence>
<name>A0A918MB92_9ACTN</name>
<dbReference type="AlphaFoldDB" id="A0A918MB92"/>
<protein>
    <recommendedName>
        <fullName evidence="1">Methyltransferase domain-containing protein</fullName>
    </recommendedName>
</protein>
<evidence type="ECO:0000259" key="1">
    <source>
        <dbReference type="Pfam" id="PF13649"/>
    </source>
</evidence>
<dbReference type="GO" id="GO:0008168">
    <property type="term" value="F:methyltransferase activity"/>
    <property type="evidence" value="ECO:0007669"/>
    <property type="project" value="UniProtKB-ARBA"/>
</dbReference>
<dbReference type="PANTHER" id="PTHR43591:SF24">
    <property type="entry name" value="2-METHOXY-6-POLYPRENYL-1,4-BENZOQUINOL METHYLASE, MITOCHONDRIAL"/>
    <property type="match status" value="1"/>
</dbReference>
<evidence type="ECO:0000313" key="2">
    <source>
        <dbReference type="EMBL" id="GGU90833.1"/>
    </source>
</evidence>
<dbReference type="SUPFAM" id="SSF53335">
    <property type="entry name" value="S-adenosyl-L-methionine-dependent methyltransferases"/>
    <property type="match status" value="1"/>
</dbReference>
<dbReference type="PANTHER" id="PTHR43591">
    <property type="entry name" value="METHYLTRANSFERASE"/>
    <property type="match status" value="1"/>
</dbReference>
<dbReference type="RefSeq" id="WP_191873680.1">
    <property type="nucleotide sequence ID" value="NZ_BMTD01000004.1"/>
</dbReference>